<keyword evidence="5" id="KW-1185">Reference proteome</keyword>
<dbReference type="InterPro" id="IPR050231">
    <property type="entry name" value="Iron_ascorbate_oxido_reductase"/>
</dbReference>
<protein>
    <recommendedName>
        <fullName evidence="3">Fe2OG dioxygenase domain-containing protein</fullName>
    </recommendedName>
</protein>
<feature type="chain" id="PRO_5044291269" description="Fe2OG dioxygenase domain-containing protein" evidence="2">
    <location>
        <begin position="21"/>
        <end position="312"/>
    </location>
</feature>
<dbReference type="GO" id="GO:0046872">
    <property type="term" value="F:metal ion binding"/>
    <property type="evidence" value="ECO:0007669"/>
    <property type="project" value="UniProtKB-KW"/>
</dbReference>
<keyword evidence="1" id="KW-0479">Metal-binding</keyword>
<organism evidence="4 5">
    <name type="scientific">Emiliania huxleyi (strain CCMP1516)</name>
    <dbReference type="NCBI Taxonomy" id="280463"/>
    <lineage>
        <taxon>Eukaryota</taxon>
        <taxon>Haptista</taxon>
        <taxon>Haptophyta</taxon>
        <taxon>Prymnesiophyceae</taxon>
        <taxon>Isochrysidales</taxon>
        <taxon>Noelaerhabdaceae</taxon>
        <taxon>Emiliania</taxon>
    </lineage>
</organism>
<dbReference type="Proteomes" id="UP000013827">
    <property type="component" value="Unassembled WGS sequence"/>
</dbReference>
<dbReference type="Pfam" id="PF03171">
    <property type="entry name" value="2OG-FeII_Oxy"/>
    <property type="match status" value="1"/>
</dbReference>
<dbReference type="InterPro" id="IPR026992">
    <property type="entry name" value="DIOX_N"/>
</dbReference>
<dbReference type="PaxDb" id="2903-EOD16692"/>
<dbReference type="STRING" id="2903.R1C3G1"/>
<dbReference type="EnsemblProtists" id="EOD16692">
    <property type="protein sequence ID" value="EOD16692"/>
    <property type="gene ID" value="EMIHUDRAFT_459103"/>
</dbReference>
<dbReference type="InterPro" id="IPR044861">
    <property type="entry name" value="IPNS-like_FE2OG_OXY"/>
</dbReference>
<dbReference type="Pfam" id="PF14226">
    <property type="entry name" value="DIOX_N"/>
    <property type="match status" value="1"/>
</dbReference>
<dbReference type="AlphaFoldDB" id="A0A0D3IZK7"/>
<evidence type="ECO:0000256" key="1">
    <source>
        <dbReference type="RuleBase" id="RU003682"/>
    </source>
</evidence>
<keyword evidence="1" id="KW-0408">Iron</keyword>
<comment type="similarity">
    <text evidence="1">Belongs to the iron/ascorbate-dependent oxidoreductase family.</text>
</comment>
<dbReference type="eggNOG" id="KOG0143">
    <property type="taxonomic scope" value="Eukaryota"/>
</dbReference>
<dbReference type="GO" id="GO:0016491">
    <property type="term" value="F:oxidoreductase activity"/>
    <property type="evidence" value="ECO:0007669"/>
    <property type="project" value="UniProtKB-KW"/>
</dbReference>
<proteinExistence type="inferred from homology"/>
<keyword evidence="2" id="KW-0732">Signal</keyword>
<dbReference type="RefSeq" id="XP_005769121.1">
    <property type="nucleotide sequence ID" value="XM_005769064.1"/>
</dbReference>
<feature type="domain" description="Fe2OG dioxygenase" evidence="3">
    <location>
        <begin position="172"/>
        <end position="268"/>
    </location>
</feature>
<dbReference type="InterPro" id="IPR027443">
    <property type="entry name" value="IPNS-like_sf"/>
</dbReference>
<evidence type="ECO:0000313" key="4">
    <source>
        <dbReference type="EnsemblProtists" id="EOD16692"/>
    </source>
</evidence>
<dbReference type="HOGENOM" id="CLU_010119_6_3_1"/>
<dbReference type="SUPFAM" id="SSF51197">
    <property type="entry name" value="Clavaminate synthase-like"/>
    <property type="match status" value="1"/>
</dbReference>
<evidence type="ECO:0000313" key="5">
    <source>
        <dbReference type="Proteomes" id="UP000013827"/>
    </source>
</evidence>
<dbReference type="Gene3D" id="2.60.120.330">
    <property type="entry name" value="B-lactam Antibiotic, Isopenicillin N Synthase, Chain"/>
    <property type="match status" value="1"/>
</dbReference>
<dbReference type="KEGG" id="ehx:EMIHUDRAFT_459103"/>
<dbReference type="GeneID" id="17262846"/>
<dbReference type="InterPro" id="IPR005123">
    <property type="entry name" value="Oxoglu/Fe-dep_dioxygenase_dom"/>
</dbReference>
<name>A0A0D3IZK7_EMIH1</name>
<dbReference type="PROSITE" id="PS51471">
    <property type="entry name" value="FE2OG_OXY"/>
    <property type="match status" value="1"/>
</dbReference>
<dbReference type="PANTHER" id="PTHR47990">
    <property type="entry name" value="2-OXOGLUTARATE (2OG) AND FE(II)-DEPENDENT OXYGENASE SUPERFAMILY PROTEIN-RELATED"/>
    <property type="match status" value="1"/>
</dbReference>
<keyword evidence="1" id="KW-0560">Oxidoreductase</keyword>
<reference evidence="5" key="1">
    <citation type="journal article" date="2013" name="Nature">
        <title>Pan genome of the phytoplankton Emiliania underpins its global distribution.</title>
        <authorList>
            <person name="Read B.A."/>
            <person name="Kegel J."/>
            <person name="Klute M.J."/>
            <person name="Kuo A."/>
            <person name="Lefebvre S.C."/>
            <person name="Maumus F."/>
            <person name="Mayer C."/>
            <person name="Miller J."/>
            <person name="Monier A."/>
            <person name="Salamov A."/>
            <person name="Young J."/>
            <person name="Aguilar M."/>
            <person name="Claverie J.M."/>
            <person name="Frickenhaus S."/>
            <person name="Gonzalez K."/>
            <person name="Herman E.K."/>
            <person name="Lin Y.C."/>
            <person name="Napier J."/>
            <person name="Ogata H."/>
            <person name="Sarno A.F."/>
            <person name="Shmutz J."/>
            <person name="Schroeder D."/>
            <person name="de Vargas C."/>
            <person name="Verret F."/>
            <person name="von Dassow P."/>
            <person name="Valentin K."/>
            <person name="Van de Peer Y."/>
            <person name="Wheeler G."/>
            <person name="Dacks J.B."/>
            <person name="Delwiche C.F."/>
            <person name="Dyhrman S.T."/>
            <person name="Glockner G."/>
            <person name="John U."/>
            <person name="Richards T."/>
            <person name="Worden A.Z."/>
            <person name="Zhang X."/>
            <person name="Grigoriev I.V."/>
            <person name="Allen A.E."/>
            <person name="Bidle K."/>
            <person name="Borodovsky M."/>
            <person name="Bowler C."/>
            <person name="Brownlee C."/>
            <person name="Cock J.M."/>
            <person name="Elias M."/>
            <person name="Gladyshev V.N."/>
            <person name="Groth M."/>
            <person name="Guda C."/>
            <person name="Hadaegh A."/>
            <person name="Iglesias-Rodriguez M.D."/>
            <person name="Jenkins J."/>
            <person name="Jones B.M."/>
            <person name="Lawson T."/>
            <person name="Leese F."/>
            <person name="Lindquist E."/>
            <person name="Lobanov A."/>
            <person name="Lomsadze A."/>
            <person name="Malik S.B."/>
            <person name="Marsh M.E."/>
            <person name="Mackinder L."/>
            <person name="Mock T."/>
            <person name="Mueller-Roeber B."/>
            <person name="Pagarete A."/>
            <person name="Parker M."/>
            <person name="Probert I."/>
            <person name="Quesneville H."/>
            <person name="Raines C."/>
            <person name="Rensing S.A."/>
            <person name="Riano-Pachon D.M."/>
            <person name="Richier S."/>
            <person name="Rokitta S."/>
            <person name="Shiraiwa Y."/>
            <person name="Soanes D.M."/>
            <person name="van der Giezen M."/>
            <person name="Wahlund T.M."/>
            <person name="Williams B."/>
            <person name="Wilson W."/>
            <person name="Wolfe G."/>
            <person name="Wurch L.L."/>
        </authorList>
    </citation>
    <scope>NUCLEOTIDE SEQUENCE</scope>
</reference>
<reference evidence="4" key="2">
    <citation type="submission" date="2024-10" db="UniProtKB">
        <authorList>
            <consortium name="EnsemblProtists"/>
        </authorList>
    </citation>
    <scope>IDENTIFICATION</scope>
</reference>
<dbReference type="OMA" id="IKEYFHY"/>
<accession>A0A0D3IZK7</accession>
<sequence>MASPLLLGALVLSETPLRLGGDVSVVDYTSGGAPGDFAQSLKATGFAVLTNHPIKYSLIEQVYDEWREFLTSGLADQAKYERSMETQDGYFSMARAESAKGQTLQDLKQYYQLYFPRGRYPEEVSDRARVLFHQMLELGRELLQWIDEHMDAATREQLRTNNVTRLAETLDPTNTMMRILRYPPYDPELAAPGATRASAHEDINLITLLPTGEWREVPLVPEALIINIGDMLEQMSNGEYRATSHRVVVPADEDVSSDRMSIPTFLHPFSSTYLSPKYATADAFLTERLIELGVLTPEQVAEKKRQAVAAEI</sequence>
<evidence type="ECO:0000259" key="3">
    <source>
        <dbReference type="PROSITE" id="PS51471"/>
    </source>
</evidence>
<evidence type="ECO:0000256" key="2">
    <source>
        <dbReference type="SAM" id="SignalP"/>
    </source>
</evidence>
<feature type="signal peptide" evidence="2">
    <location>
        <begin position="1"/>
        <end position="20"/>
    </location>
</feature>